<reference evidence="2" key="1">
    <citation type="submission" date="2014-07" db="EMBL/GenBank/DDBJ databases">
        <title>Identification of a novel salt tolerance gene in wild soybean by whole-genome sequencing.</title>
        <authorList>
            <person name="Lam H.-M."/>
            <person name="Qi X."/>
            <person name="Li M.-W."/>
            <person name="Liu X."/>
            <person name="Xie M."/>
            <person name="Ni M."/>
            <person name="Xu X."/>
        </authorList>
    </citation>
    <scope>NUCLEOTIDE SEQUENCE [LARGE SCALE GENOMIC DNA]</scope>
    <source>
        <tissue evidence="2">Root</tissue>
    </source>
</reference>
<dbReference type="AlphaFoldDB" id="A0A0B2R089"/>
<protein>
    <submittedName>
        <fullName evidence="2">Uncharacterized protein</fullName>
    </submittedName>
</protein>
<name>A0A0B2R089_GLYSO</name>
<organism evidence="2">
    <name type="scientific">Glycine soja</name>
    <name type="common">Wild soybean</name>
    <dbReference type="NCBI Taxonomy" id="3848"/>
    <lineage>
        <taxon>Eukaryota</taxon>
        <taxon>Viridiplantae</taxon>
        <taxon>Streptophyta</taxon>
        <taxon>Embryophyta</taxon>
        <taxon>Tracheophyta</taxon>
        <taxon>Spermatophyta</taxon>
        <taxon>Magnoliopsida</taxon>
        <taxon>eudicotyledons</taxon>
        <taxon>Gunneridae</taxon>
        <taxon>Pentapetalae</taxon>
        <taxon>rosids</taxon>
        <taxon>fabids</taxon>
        <taxon>Fabales</taxon>
        <taxon>Fabaceae</taxon>
        <taxon>Papilionoideae</taxon>
        <taxon>50 kb inversion clade</taxon>
        <taxon>NPAAA clade</taxon>
        <taxon>indigoferoid/millettioid clade</taxon>
        <taxon>Phaseoleae</taxon>
        <taxon>Glycine</taxon>
        <taxon>Glycine subgen. Soja</taxon>
    </lineage>
</organism>
<dbReference type="EMBL" id="KN653508">
    <property type="protein sequence ID" value="KHN27170.1"/>
    <property type="molecule type" value="Genomic_DNA"/>
</dbReference>
<feature type="region of interest" description="Disordered" evidence="1">
    <location>
        <begin position="132"/>
        <end position="158"/>
    </location>
</feature>
<evidence type="ECO:0000313" key="2">
    <source>
        <dbReference type="EMBL" id="KHN27170.1"/>
    </source>
</evidence>
<accession>A0A0B2R089</accession>
<evidence type="ECO:0000256" key="1">
    <source>
        <dbReference type="SAM" id="MobiDB-lite"/>
    </source>
</evidence>
<dbReference type="Proteomes" id="UP000053555">
    <property type="component" value="Unassembled WGS sequence"/>
</dbReference>
<gene>
    <name evidence="2" type="ORF">glysoja_046299</name>
</gene>
<feature type="compositionally biased region" description="Pro residues" evidence="1">
    <location>
        <begin position="141"/>
        <end position="158"/>
    </location>
</feature>
<proteinExistence type="predicted"/>
<sequence length="158" mass="17616">MVDHMAHLHDAQKEKKSWVISDLTNTGIMDKTSKESNANIANEVRTCSIELCTLHCCNHRSGARHDWSSHGIICKIIMKGNEQFRFSMQNLITTQFSNLGVVLLQNLQQAHMSMLRVVVEPTPMPIPIPLILEPTPSSIEPTPPPPTTQPPPPPPIQD</sequence>